<keyword evidence="1" id="KW-0812">Transmembrane</keyword>
<evidence type="ECO:0000256" key="1">
    <source>
        <dbReference type="SAM" id="Phobius"/>
    </source>
</evidence>
<dbReference type="RefSeq" id="WP_338737858.1">
    <property type="nucleotide sequence ID" value="NZ_CP146612.1"/>
</dbReference>
<protein>
    <submittedName>
        <fullName evidence="2">Stage II sporulation protein M</fullName>
    </submittedName>
</protein>
<dbReference type="InterPro" id="IPR002798">
    <property type="entry name" value="SpoIIM-like"/>
</dbReference>
<evidence type="ECO:0000313" key="3">
    <source>
        <dbReference type="Proteomes" id="UP001375370"/>
    </source>
</evidence>
<feature type="transmembrane region" description="Helical" evidence="1">
    <location>
        <begin position="159"/>
        <end position="182"/>
    </location>
</feature>
<feature type="transmembrane region" description="Helical" evidence="1">
    <location>
        <begin position="116"/>
        <end position="138"/>
    </location>
</feature>
<keyword evidence="3" id="KW-1185">Reference proteome</keyword>
<organism evidence="2 3">
    <name type="scientific">Candidatus Dehalogenimonas loeffleri</name>
    <dbReference type="NCBI Taxonomy" id="3127115"/>
    <lineage>
        <taxon>Bacteria</taxon>
        <taxon>Bacillati</taxon>
        <taxon>Chloroflexota</taxon>
        <taxon>Dehalococcoidia</taxon>
        <taxon>Dehalococcoidales</taxon>
        <taxon>Dehalococcoidaceae</taxon>
        <taxon>Dehalogenimonas</taxon>
    </lineage>
</organism>
<feature type="transmembrane region" description="Helical" evidence="1">
    <location>
        <begin position="49"/>
        <end position="68"/>
    </location>
</feature>
<name>A0ABZ2J3T5_9CHLR</name>
<feature type="transmembrane region" description="Helical" evidence="1">
    <location>
        <begin position="75"/>
        <end position="96"/>
    </location>
</feature>
<dbReference type="Proteomes" id="UP001375370">
    <property type="component" value="Chromosome"/>
</dbReference>
<feature type="transmembrane region" description="Helical" evidence="1">
    <location>
        <begin position="7"/>
        <end position="29"/>
    </location>
</feature>
<keyword evidence="1" id="KW-1133">Transmembrane helix</keyword>
<evidence type="ECO:0000313" key="2">
    <source>
        <dbReference type="EMBL" id="WWX25572.1"/>
    </source>
</evidence>
<sequence length="183" mass="19690">MTFTRWLYIAGSVFVTGMFIGSLLPAGAIAEELSIFDELAGETQSLSGAGLLVFILLNNVTAFMMAFLVAPLLLLLPLASLFLNGAVITLVSRLVLEDQSIGFLMAGLLPHGVIEIPAYILAMAASLSFGFAVLRGLFRPAYRPQVLPEFKTNLRRLGIALTLLVPAALIESFITPLFIGWFG</sequence>
<proteinExistence type="predicted"/>
<dbReference type="PANTHER" id="PTHR35337:SF1">
    <property type="entry name" value="SLR1478 PROTEIN"/>
    <property type="match status" value="1"/>
</dbReference>
<gene>
    <name evidence="2" type="ORF">V8247_00960</name>
</gene>
<reference evidence="2 3" key="1">
    <citation type="submission" date="2024-03" db="EMBL/GenBank/DDBJ databases">
        <title>A Dehalogenimonas Isolated from Estuarine Sediments Dihaloeliminates Chlorinated Alkanes.</title>
        <authorList>
            <person name="Yang Y."/>
            <person name="Wang H."/>
        </authorList>
    </citation>
    <scope>NUCLEOTIDE SEQUENCE [LARGE SCALE GENOMIC DNA]</scope>
    <source>
        <strain evidence="2 3">W</strain>
    </source>
</reference>
<dbReference type="EMBL" id="CP146612">
    <property type="protein sequence ID" value="WWX25572.1"/>
    <property type="molecule type" value="Genomic_DNA"/>
</dbReference>
<dbReference type="PANTHER" id="PTHR35337">
    <property type="entry name" value="SLR1478 PROTEIN"/>
    <property type="match status" value="1"/>
</dbReference>
<keyword evidence="1" id="KW-0472">Membrane</keyword>
<dbReference type="Pfam" id="PF01944">
    <property type="entry name" value="SpoIIM"/>
    <property type="match status" value="1"/>
</dbReference>
<accession>A0ABZ2J3T5</accession>